<name>Q2IYD1_RHOP2</name>
<keyword evidence="2" id="KW-1185">Reference proteome</keyword>
<reference evidence="1 2" key="1">
    <citation type="submission" date="2006-01" db="EMBL/GenBank/DDBJ databases">
        <title>Complete sequence of Rhodopseudomonas palustris HaA2.</title>
        <authorList>
            <consortium name="US DOE Joint Genome Institute"/>
            <person name="Copeland A."/>
            <person name="Lucas S."/>
            <person name="Lapidus A."/>
            <person name="Barry K."/>
            <person name="Detter J.C."/>
            <person name="Glavina T."/>
            <person name="Hammon N."/>
            <person name="Israni S."/>
            <person name="Pitluck S."/>
            <person name="Chain P."/>
            <person name="Malfatti S."/>
            <person name="Shin M."/>
            <person name="Vergez L."/>
            <person name="Schmutz J."/>
            <person name="Larimer F."/>
            <person name="Land M."/>
            <person name="Hauser L."/>
            <person name="Pelletier D.A."/>
            <person name="Kyrpides N."/>
            <person name="Anderson I."/>
            <person name="Oda Y."/>
            <person name="Harwood C.S."/>
            <person name="Richardson P."/>
        </authorList>
    </citation>
    <scope>NUCLEOTIDE SEQUENCE [LARGE SCALE GENOMIC DNA]</scope>
    <source>
        <strain evidence="1 2">HaA2</strain>
    </source>
</reference>
<dbReference type="RefSeq" id="WP_011440967.1">
    <property type="nucleotide sequence ID" value="NC_007778.1"/>
</dbReference>
<protein>
    <recommendedName>
        <fullName evidence="3">Carrier domain-containing protein</fullName>
    </recommendedName>
</protein>
<dbReference type="SUPFAM" id="SSF47336">
    <property type="entry name" value="ACP-like"/>
    <property type="match status" value="1"/>
</dbReference>
<dbReference type="HOGENOM" id="CLU_2156392_0_0_5"/>
<gene>
    <name evidence="1" type="ordered locus">RPB_2073</name>
</gene>
<dbReference type="STRING" id="316058.RPB_2073"/>
<dbReference type="Gene3D" id="1.10.1200.10">
    <property type="entry name" value="ACP-like"/>
    <property type="match status" value="1"/>
</dbReference>
<proteinExistence type="predicted"/>
<evidence type="ECO:0000313" key="2">
    <source>
        <dbReference type="Proteomes" id="UP000008809"/>
    </source>
</evidence>
<organism evidence="1 2">
    <name type="scientific">Rhodopseudomonas palustris (strain HaA2)</name>
    <dbReference type="NCBI Taxonomy" id="316058"/>
    <lineage>
        <taxon>Bacteria</taxon>
        <taxon>Pseudomonadati</taxon>
        <taxon>Pseudomonadota</taxon>
        <taxon>Alphaproteobacteria</taxon>
        <taxon>Hyphomicrobiales</taxon>
        <taxon>Nitrobacteraceae</taxon>
        <taxon>Rhodopseudomonas</taxon>
    </lineage>
</organism>
<dbReference type="OrthoDB" id="9889374at2"/>
<dbReference type="Proteomes" id="UP000008809">
    <property type="component" value="Chromosome"/>
</dbReference>
<sequence>MVQAHPTSLATPPDTRADTLSEALTRILGGILAAKGGLPDDVDLSTATFTSLDFNSVDYLEFVLNAEADLNLDIPDEAVLDPSLCSVATWAAWLAAHADELATPAIGSAGA</sequence>
<evidence type="ECO:0000313" key="1">
    <source>
        <dbReference type="EMBL" id="ABD06779.1"/>
    </source>
</evidence>
<dbReference type="InterPro" id="IPR036736">
    <property type="entry name" value="ACP-like_sf"/>
</dbReference>
<dbReference type="KEGG" id="rpb:RPB_2073"/>
<dbReference type="EMBL" id="CP000250">
    <property type="protein sequence ID" value="ABD06779.1"/>
    <property type="molecule type" value="Genomic_DNA"/>
</dbReference>
<evidence type="ECO:0008006" key="3">
    <source>
        <dbReference type="Google" id="ProtNLM"/>
    </source>
</evidence>
<dbReference type="AlphaFoldDB" id="Q2IYD1"/>
<accession>Q2IYD1</accession>